<evidence type="ECO:0000256" key="2">
    <source>
        <dbReference type="ARBA" id="ARBA00004286"/>
    </source>
</evidence>
<dbReference type="PANTHER" id="PTHR48225">
    <property type="entry name" value="HORMA DOMAIN-CONTAINING PROTEIN 1"/>
    <property type="match status" value="1"/>
</dbReference>
<feature type="compositionally biased region" description="Polar residues" evidence="6">
    <location>
        <begin position="293"/>
        <end position="308"/>
    </location>
</feature>
<reference evidence="8" key="1">
    <citation type="journal article" date="2017" name="Nature">
        <title>The genome of Chenopodium quinoa.</title>
        <authorList>
            <person name="Jarvis D.E."/>
            <person name="Ho Y.S."/>
            <person name="Lightfoot D.J."/>
            <person name="Schmoeckel S.M."/>
            <person name="Li B."/>
            <person name="Borm T.J.A."/>
            <person name="Ohyanagi H."/>
            <person name="Mineta K."/>
            <person name="Michell C.T."/>
            <person name="Saber N."/>
            <person name="Kharbatia N.M."/>
            <person name="Rupper R.R."/>
            <person name="Sharp A.R."/>
            <person name="Dally N."/>
            <person name="Boughton B.A."/>
            <person name="Woo Y.H."/>
            <person name="Gao G."/>
            <person name="Schijlen E.G.W.M."/>
            <person name="Guo X."/>
            <person name="Momin A.A."/>
            <person name="Negrao S."/>
            <person name="Al-Babili S."/>
            <person name="Gehring C."/>
            <person name="Roessner U."/>
            <person name="Jung C."/>
            <person name="Murphy K."/>
            <person name="Arold S.T."/>
            <person name="Gojobori T."/>
            <person name="van der Linden C.G."/>
            <person name="van Loo E.N."/>
            <person name="Jellen E.N."/>
            <person name="Maughan P.J."/>
            <person name="Tester M."/>
        </authorList>
    </citation>
    <scope>NUCLEOTIDE SEQUENCE [LARGE SCALE GENOMIC DNA]</scope>
    <source>
        <strain evidence="8">cv. PI 614886</strain>
    </source>
</reference>
<dbReference type="AlphaFoldDB" id="A0A803L9E1"/>
<evidence type="ECO:0000256" key="5">
    <source>
        <dbReference type="ARBA" id="ARBA00023254"/>
    </source>
</evidence>
<feature type="compositionally biased region" description="Polar residues" evidence="6">
    <location>
        <begin position="540"/>
        <end position="551"/>
    </location>
</feature>
<dbReference type="GO" id="GO:0005634">
    <property type="term" value="C:nucleus"/>
    <property type="evidence" value="ECO:0007669"/>
    <property type="project" value="UniProtKB-SubCell"/>
</dbReference>
<evidence type="ECO:0000259" key="7">
    <source>
        <dbReference type="PROSITE" id="PS50815"/>
    </source>
</evidence>
<comment type="subcellular location">
    <subcellularLocation>
        <location evidence="2">Chromosome</location>
    </subcellularLocation>
    <subcellularLocation>
        <location evidence="1">Nucleus</location>
    </subcellularLocation>
</comment>
<evidence type="ECO:0000256" key="6">
    <source>
        <dbReference type="SAM" id="MobiDB-lite"/>
    </source>
</evidence>
<evidence type="ECO:0000256" key="3">
    <source>
        <dbReference type="ARBA" id="ARBA00022454"/>
    </source>
</evidence>
<dbReference type="PROSITE" id="PS50815">
    <property type="entry name" value="HORMA"/>
    <property type="match status" value="1"/>
</dbReference>
<dbReference type="SUPFAM" id="SSF56019">
    <property type="entry name" value="The spindle assembly checkpoint protein mad2"/>
    <property type="match status" value="1"/>
</dbReference>
<keyword evidence="5" id="KW-0469">Meiosis</keyword>
<dbReference type="OMA" id="RSCTYED"/>
<keyword evidence="9" id="KW-1185">Reference proteome</keyword>
<organism evidence="8 9">
    <name type="scientific">Chenopodium quinoa</name>
    <name type="common">Quinoa</name>
    <dbReference type="NCBI Taxonomy" id="63459"/>
    <lineage>
        <taxon>Eukaryota</taxon>
        <taxon>Viridiplantae</taxon>
        <taxon>Streptophyta</taxon>
        <taxon>Embryophyta</taxon>
        <taxon>Tracheophyta</taxon>
        <taxon>Spermatophyta</taxon>
        <taxon>Magnoliopsida</taxon>
        <taxon>eudicotyledons</taxon>
        <taxon>Gunneridae</taxon>
        <taxon>Pentapetalae</taxon>
        <taxon>Caryophyllales</taxon>
        <taxon>Chenopodiaceae</taxon>
        <taxon>Chenopodioideae</taxon>
        <taxon>Atripliceae</taxon>
        <taxon>Chenopodium</taxon>
    </lineage>
</organism>
<evidence type="ECO:0000313" key="9">
    <source>
        <dbReference type="Proteomes" id="UP000596660"/>
    </source>
</evidence>
<accession>A0A803L9E1</accession>
<dbReference type="GO" id="GO:0051321">
    <property type="term" value="P:meiotic cell cycle"/>
    <property type="evidence" value="ECO:0007669"/>
    <property type="project" value="UniProtKB-KW"/>
</dbReference>
<dbReference type="InterPro" id="IPR051294">
    <property type="entry name" value="HORMA_MeioticProgression"/>
</dbReference>
<dbReference type="InterPro" id="IPR003511">
    <property type="entry name" value="HORMA_dom"/>
</dbReference>
<dbReference type="Gramene" id="AUR62008480-RA">
    <property type="protein sequence ID" value="AUR62008480-RA:cds"/>
    <property type="gene ID" value="AUR62008480"/>
</dbReference>
<dbReference type="InterPro" id="IPR036570">
    <property type="entry name" value="HORMA_dom_sf"/>
</dbReference>
<dbReference type="PANTHER" id="PTHR48225:SF7">
    <property type="entry name" value="MEIOSIS-SPECIFIC PROTEIN HOP1"/>
    <property type="match status" value="1"/>
</dbReference>
<name>A0A803L9E1_CHEQI</name>
<protein>
    <recommendedName>
        <fullName evidence="7">HORMA domain-containing protein</fullName>
    </recommendedName>
</protein>
<feature type="region of interest" description="Disordered" evidence="6">
    <location>
        <begin position="290"/>
        <end position="318"/>
    </location>
</feature>
<feature type="domain" description="HORMA" evidence="7">
    <location>
        <begin position="15"/>
        <end position="246"/>
    </location>
</feature>
<evidence type="ECO:0000313" key="8">
    <source>
        <dbReference type="EnsemblPlants" id="AUR62008480-RA:cds"/>
    </source>
</evidence>
<dbReference type="Pfam" id="PF02301">
    <property type="entry name" value="HORMA"/>
    <property type="match status" value="1"/>
</dbReference>
<keyword evidence="4" id="KW-0539">Nucleus</keyword>
<evidence type="ECO:0000256" key="4">
    <source>
        <dbReference type="ARBA" id="ARBA00023242"/>
    </source>
</evidence>
<reference evidence="8" key="2">
    <citation type="submission" date="2021-03" db="UniProtKB">
        <authorList>
            <consortium name="EnsemblPlants"/>
        </authorList>
    </citation>
    <scope>IDENTIFICATION</scope>
</reference>
<feature type="compositionally biased region" description="Polar residues" evidence="6">
    <location>
        <begin position="559"/>
        <end position="589"/>
    </location>
</feature>
<dbReference type="Gene3D" id="3.30.900.10">
    <property type="entry name" value="HORMA domain"/>
    <property type="match status" value="1"/>
</dbReference>
<feature type="region of interest" description="Disordered" evidence="6">
    <location>
        <begin position="538"/>
        <end position="629"/>
    </location>
</feature>
<dbReference type="GO" id="GO:0005694">
    <property type="term" value="C:chromosome"/>
    <property type="evidence" value="ECO:0007669"/>
    <property type="project" value="UniProtKB-SubCell"/>
</dbReference>
<sequence length="629" mass="71392">MVVAQKVKEAEITEQESLLLTRNLLRIAIFNISYIRGLFPEKYFNDKNVPALEMKIKKLMPMDPESRRLIDWMEKGVYDALQNKYLRTLLFSICEAIDGPVIEEYAFSFSYPNAQSQEVCMNFNRTGNKKQGGSFKCNSTDEVTPNQMKSSACKMIRTLVQLMRTLDKMPEERTILMKLLYFDDVTVCLCLPVVSVLIVSVPPADYEPPFFRGCTDEDARNLWNRNPLRMEVGNVNSKHFILALKVRIEAEKYLNQAITVLTCYSIHNGIHLSLQVSSSQEDQYVIQPVDKQQPYQEDTMASQGSDFTQDPAEDEQQSNRVKDWIISNSFDSVEFTDVLANFPDISVVLIEEIIDKLVLEGVLAKSGKDTYSVNKRKESEYEFDVKKEIDDQVPVNEEKSAPASGEDFLYMKALYHALPMDYVTISKLQSKLDGDANQTTVRKLIDKMAREGYVEATSNRRLGKRVIHSDAADMKLREVRKTLDFEAMDVDVTAQQSKLNHAELEKTGIKKPDVSTCGVLHSIGSDITRMRIRSEPDMHQNGSLWSDQSISKAREGPYTPTSKTGPAASRESTIPGSGKSKLNGQTRNSNETDDVMCSRPSQDKRTRKASTVKEPIIQYYKRQRSSQAV</sequence>
<dbReference type="EnsemblPlants" id="AUR62008480-RA">
    <property type="protein sequence ID" value="AUR62008480-RA:cds"/>
    <property type="gene ID" value="AUR62008480"/>
</dbReference>
<evidence type="ECO:0000256" key="1">
    <source>
        <dbReference type="ARBA" id="ARBA00004123"/>
    </source>
</evidence>
<dbReference type="Proteomes" id="UP000596660">
    <property type="component" value="Unplaced"/>
</dbReference>
<proteinExistence type="predicted"/>
<keyword evidence="3" id="KW-0158">Chromosome</keyword>